<dbReference type="InterPro" id="IPR036086">
    <property type="entry name" value="ParB/Sulfiredoxin_sf"/>
</dbReference>
<dbReference type="NCBIfam" id="TIGR00180">
    <property type="entry name" value="parB_part"/>
    <property type="match status" value="1"/>
</dbReference>
<dbReference type="InterPro" id="IPR042075">
    <property type="entry name" value="KorB_DNA-db"/>
</dbReference>
<dbReference type="Gene3D" id="1.10.10.730">
    <property type="entry name" value="KorB DNA-binding domain"/>
    <property type="match status" value="1"/>
</dbReference>
<dbReference type="Gene3D" id="3.90.1530.30">
    <property type="match status" value="1"/>
</dbReference>
<dbReference type="SUPFAM" id="SSF110849">
    <property type="entry name" value="ParB/Sulfiredoxin"/>
    <property type="match status" value="1"/>
</dbReference>
<evidence type="ECO:0000259" key="2">
    <source>
        <dbReference type="SMART" id="SM00470"/>
    </source>
</evidence>
<comment type="similarity">
    <text evidence="1">Belongs to the ParB family.</text>
</comment>
<geneLocation type="plasmid" evidence="3">
    <name>pAZJ221</name>
</geneLocation>
<dbReference type="InterPro" id="IPR004437">
    <property type="entry name" value="ParB/RepB/Spo0J"/>
</dbReference>
<dbReference type="EMBL" id="KM922672">
    <property type="protein sequence ID" value="AJF79849.1"/>
    <property type="molecule type" value="Genomic_DNA"/>
</dbReference>
<dbReference type="PATRIC" id="fig|470.1342.peg.3902"/>
<dbReference type="SUPFAM" id="SSF109709">
    <property type="entry name" value="KorB DNA-binding domain-like"/>
    <property type="match status" value="1"/>
</dbReference>
<dbReference type="GO" id="GO:0003677">
    <property type="term" value="F:DNA binding"/>
    <property type="evidence" value="ECO:0007669"/>
    <property type="project" value="InterPro"/>
</dbReference>
<keyword evidence="3" id="KW-0614">Plasmid</keyword>
<protein>
    <submittedName>
        <fullName evidence="3">Putative transcriptional regulator</fullName>
    </submittedName>
</protein>
<accession>A0A0C4Y2K9</accession>
<dbReference type="Pfam" id="PF08535">
    <property type="entry name" value="KorB"/>
    <property type="match status" value="1"/>
</dbReference>
<dbReference type="PANTHER" id="PTHR33375:SF1">
    <property type="entry name" value="CHROMOSOME-PARTITIONING PROTEIN PARB-RELATED"/>
    <property type="match status" value="1"/>
</dbReference>
<gene>
    <name evidence="3" type="ORF">NG19_0013</name>
</gene>
<dbReference type="InterPro" id="IPR050336">
    <property type="entry name" value="Chromosome_partition/occlusion"/>
</dbReference>
<sequence>MTNSLLNDLNVVDSSLNTSNLNANTNSKRKTLNLPLSRIKLDPANVRRSYDEVYINELAESINDVGLLQSISVRPDEENPGEYIINMGHYRYLAHQKLGKETIESTIDKLLGSRKVKMTENMIRKDMSLLEVAENLKLMLEDGLAENPNYSYEDLGAELKRSKSWVSRRLQLLDSDDYLIGLMDNKMVNDAETGSIIKNLLVDYPEEVKALVADHEGAISSKLARVWAKELKGELTQEVPVITAKEETVNTALHSEPSDTSVEELTKLQKDAEDLIQKQHVQTEIEEVVHSNVKTEEDNKNFSTTSQKESKEILKKSRSQFSELDQAYYNGVLESYAKLLDWSESEDQELAAVSKGILRSFNTEDSANLFSWKSLIAFPEVIDELNSILDGMGTLKTFVSTSEIDDHRMQVILNQQSLI</sequence>
<dbReference type="InterPro" id="IPR003115">
    <property type="entry name" value="ParB_N"/>
</dbReference>
<dbReference type="Pfam" id="PF02195">
    <property type="entry name" value="ParB_N"/>
    <property type="match status" value="1"/>
</dbReference>
<reference evidence="3" key="1">
    <citation type="submission" date="2014-10" db="EMBL/GenBank/DDBJ databases">
        <authorList>
            <person name="Liu L."/>
            <person name="Ji S."/>
            <person name="Ruan Z."/>
            <person name="Fu Y."/>
            <person name="Fu Y."/>
            <person name="Wang Y."/>
            <person name="Yu Y."/>
        </authorList>
    </citation>
    <scope>NUCLEOTIDE SEQUENCE</scope>
    <source>
        <strain evidence="3">A221</strain>
        <plasmid evidence="3">pAZJ221</plasmid>
    </source>
</reference>
<dbReference type="AlphaFoldDB" id="A0A0C4Y2K9"/>
<dbReference type="PANTHER" id="PTHR33375">
    <property type="entry name" value="CHROMOSOME-PARTITIONING PROTEIN PARB-RELATED"/>
    <property type="match status" value="1"/>
</dbReference>
<proteinExistence type="inferred from homology"/>
<dbReference type="GO" id="GO:0005694">
    <property type="term" value="C:chromosome"/>
    <property type="evidence" value="ECO:0007669"/>
    <property type="project" value="TreeGrafter"/>
</dbReference>
<dbReference type="GO" id="GO:0007059">
    <property type="term" value="P:chromosome segregation"/>
    <property type="evidence" value="ECO:0007669"/>
    <property type="project" value="TreeGrafter"/>
</dbReference>
<dbReference type="SMART" id="SM00470">
    <property type="entry name" value="ParB"/>
    <property type="match status" value="1"/>
</dbReference>
<dbReference type="InterPro" id="IPR013741">
    <property type="entry name" value="KorB_domain"/>
</dbReference>
<organism evidence="3">
    <name type="scientific">Acinetobacter baumannii</name>
    <dbReference type="NCBI Taxonomy" id="470"/>
    <lineage>
        <taxon>Bacteria</taxon>
        <taxon>Pseudomonadati</taxon>
        <taxon>Pseudomonadota</taxon>
        <taxon>Gammaproteobacteria</taxon>
        <taxon>Moraxellales</taxon>
        <taxon>Moraxellaceae</taxon>
        <taxon>Acinetobacter</taxon>
        <taxon>Acinetobacter calcoaceticus/baumannii complex</taxon>
    </lineage>
</organism>
<name>A0A0C4Y2K9_ACIBA</name>
<evidence type="ECO:0000313" key="3">
    <source>
        <dbReference type="EMBL" id="AJF79849.1"/>
    </source>
</evidence>
<evidence type="ECO:0000256" key="1">
    <source>
        <dbReference type="ARBA" id="ARBA00006295"/>
    </source>
</evidence>
<reference evidence="3" key="2">
    <citation type="journal article" date="2015" name="Antimicrob. Agents Chemother.">
        <title>Dissemination of blaOXA-23 in Acinetobacter spp. in China: Main Roles of Conjugative Plasmid pAZJ221 and Transposon Tn2009.</title>
        <authorList>
            <person name="Liu L.L."/>
            <person name="Ji S.J."/>
            <person name="Ruan Z."/>
            <person name="Fu Y."/>
            <person name="Fu Y.Q."/>
            <person name="Wang Y.F."/>
            <person name="Yu Y.S."/>
        </authorList>
    </citation>
    <scope>NUCLEOTIDE SEQUENCE</scope>
    <source>
        <strain evidence="3">A221</strain>
        <plasmid evidence="3">pAZJ221</plasmid>
    </source>
</reference>
<dbReference type="RefSeq" id="WP_000185171.1">
    <property type="nucleotide sequence ID" value="NZ_CP018144.1"/>
</dbReference>
<feature type="domain" description="ParB-like N-terminal" evidence="2">
    <location>
        <begin position="32"/>
        <end position="122"/>
    </location>
</feature>